<dbReference type="Gene3D" id="3.40.1440.10">
    <property type="entry name" value="GIY-YIG endonuclease"/>
    <property type="match status" value="1"/>
</dbReference>
<feature type="domain" description="GIY-YIG" evidence="1">
    <location>
        <begin position="80"/>
        <end position="165"/>
    </location>
</feature>
<sequence length="390" mass="44755">MGLKPTNSLFSQEQELTIIQAYINGKTLVNLAKQYSCSKTTIHRILDGAGVVRRKQNKSAIPKVQTWTCVIDPTPLPECRFPGIYKFTNRINGKIYIGQSRNIHLRYKEHRKDNVNSHSTGLSPALKKYSIDSFNFEVLERVDNLAKLNEREQYWLDFYQSYNKAKGYNRAKVATNFALGCKHSTEANDAKGDRQRAYYALNPSKNIGRKASEETRKKIAEARKRNPFTKEQLNQISAIRVVKMTKRVAQINIETSQVIRVWESVTAIQQSLDIPASCIRYTCRGFSSNKYGRYEKTTHAGYRWEYTELESGIYDKSHIVRVKNVRGKGIAQIDLNTGEVVRMWDNAPQVTKELGLNAESIKNACRGFYVNKSGRHHKVLHAGFKWEYVS</sequence>
<dbReference type="EMBL" id="JAAGNZ010000001">
    <property type="protein sequence ID" value="NEU67784.1"/>
    <property type="molecule type" value="Genomic_DNA"/>
</dbReference>
<dbReference type="NCBIfam" id="TIGR01453">
    <property type="entry name" value="grpIintron_endo"/>
    <property type="match status" value="1"/>
</dbReference>
<gene>
    <name evidence="2" type="ORF">GK091_12915</name>
</gene>
<dbReference type="Pfam" id="PF01541">
    <property type="entry name" value="GIY-YIG"/>
    <property type="match status" value="1"/>
</dbReference>
<organism evidence="2 3">
    <name type="scientific">Spirosoma agri</name>
    <dbReference type="NCBI Taxonomy" id="1987381"/>
    <lineage>
        <taxon>Bacteria</taxon>
        <taxon>Pseudomonadati</taxon>
        <taxon>Bacteroidota</taxon>
        <taxon>Cytophagia</taxon>
        <taxon>Cytophagales</taxon>
        <taxon>Cytophagaceae</taxon>
        <taxon>Spirosoma</taxon>
    </lineage>
</organism>
<dbReference type="RefSeq" id="WP_164038428.1">
    <property type="nucleotide sequence ID" value="NZ_JAAGNZ010000001.1"/>
</dbReference>
<evidence type="ECO:0000313" key="2">
    <source>
        <dbReference type="EMBL" id="NEU67784.1"/>
    </source>
</evidence>
<name>A0A6M0IHX1_9BACT</name>
<dbReference type="SMART" id="SM00465">
    <property type="entry name" value="GIYc"/>
    <property type="match status" value="1"/>
</dbReference>
<keyword evidence="3" id="KW-1185">Reference proteome</keyword>
<dbReference type="PROSITE" id="PS50164">
    <property type="entry name" value="GIY_YIG"/>
    <property type="match status" value="1"/>
</dbReference>
<dbReference type="Gene3D" id="1.10.10.10">
    <property type="entry name" value="Winged helix-like DNA-binding domain superfamily/Winged helix DNA-binding domain"/>
    <property type="match status" value="2"/>
</dbReference>
<reference evidence="2 3" key="1">
    <citation type="submission" date="2020-02" db="EMBL/GenBank/DDBJ databases">
        <title>Draft genome sequence of two Spirosoma agri KCTC 52727 and Spirosoma terrae KCTC 52035.</title>
        <authorList>
            <person name="Rojas J."/>
            <person name="Ambika Manirajan B."/>
            <person name="Ratering S."/>
            <person name="Suarez C."/>
            <person name="Schnell S."/>
        </authorList>
    </citation>
    <scope>NUCLEOTIDE SEQUENCE [LARGE SCALE GENOMIC DNA]</scope>
    <source>
        <strain evidence="2 3">KCTC 52727</strain>
    </source>
</reference>
<dbReference type="InterPro" id="IPR000305">
    <property type="entry name" value="GIY-YIG_endonuc"/>
</dbReference>
<dbReference type="AlphaFoldDB" id="A0A6M0IHX1"/>
<evidence type="ECO:0000313" key="3">
    <source>
        <dbReference type="Proteomes" id="UP000477386"/>
    </source>
</evidence>
<proteinExistence type="predicted"/>
<dbReference type="InterPro" id="IPR035901">
    <property type="entry name" value="GIY-YIG_endonuc_sf"/>
</dbReference>
<dbReference type="Gene3D" id="1.10.10.60">
    <property type="entry name" value="Homeodomain-like"/>
    <property type="match status" value="1"/>
</dbReference>
<accession>A0A6M0IHX1</accession>
<protein>
    <submittedName>
        <fullName evidence="2">GIY-YIG nuclease family protein</fullName>
    </submittedName>
</protein>
<evidence type="ECO:0000259" key="1">
    <source>
        <dbReference type="PROSITE" id="PS50164"/>
    </source>
</evidence>
<dbReference type="SUPFAM" id="SSF82771">
    <property type="entry name" value="GIY-YIG endonuclease"/>
    <property type="match status" value="1"/>
</dbReference>
<dbReference type="InterPro" id="IPR036388">
    <property type="entry name" value="WH-like_DNA-bd_sf"/>
</dbReference>
<dbReference type="GO" id="GO:0004519">
    <property type="term" value="F:endonuclease activity"/>
    <property type="evidence" value="ECO:0007669"/>
    <property type="project" value="InterPro"/>
</dbReference>
<comment type="caution">
    <text evidence="2">The sequence shown here is derived from an EMBL/GenBank/DDBJ whole genome shotgun (WGS) entry which is preliminary data.</text>
</comment>
<dbReference type="Proteomes" id="UP000477386">
    <property type="component" value="Unassembled WGS sequence"/>
</dbReference>
<dbReference type="InterPro" id="IPR006350">
    <property type="entry name" value="Intron_endoG1"/>
</dbReference>